<organism evidence="2 3">
    <name type="scientific">Shimia abyssi</name>
    <dbReference type="NCBI Taxonomy" id="1662395"/>
    <lineage>
        <taxon>Bacteria</taxon>
        <taxon>Pseudomonadati</taxon>
        <taxon>Pseudomonadota</taxon>
        <taxon>Alphaproteobacteria</taxon>
        <taxon>Rhodobacterales</taxon>
        <taxon>Roseobacteraceae</taxon>
    </lineage>
</organism>
<dbReference type="SUPFAM" id="SSF54060">
    <property type="entry name" value="His-Me finger endonucleases"/>
    <property type="match status" value="1"/>
</dbReference>
<sequence length="88" mass="10263">MATSQHIVDHIDTNRMNNRPENLRWITKLENILLNPITLKRVLEAYGSVEEFFADPTKPKHKSLPNQYGWMRTVAGSQFTHFPAFQHS</sequence>
<keyword evidence="2" id="KW-0540">Nuclease</keyword>
<dbReference type="EMBL" id="PYGJ01000002">
    <property type="protein sequence ID" value="PSL21105.1"/>
    <property type="molecule type" value="Genomic_DNA"/>
</dbReference>
<dbReference type="RefSeq" id="WP_207797019.1">
    <property type="nucleotide sequence ID" value="NZ_PYGJ01000002.1"/>
</dbReference>
<reference evidence="2 3" key="1">
    <citation type="submission" date="2018-03" db="EMBL/GenBank/DDBJ databases">
        <title>Genomic Encyclopedia of Archaeal and Bacterial Type Strains, Phase II (KMG-II): from individual species to whole genera.</title>
        <authorList>
            <person name="Goeker M."/>
        </authorList>
    </citation>
    <scope>NUCLEOTIDE SEQUENCE [LARGE SCALE GENOMIC DNA]</scope>
    <source>
        <strain evidence="2 3">DSM 100673</strain>
    </source>
</reference>
<name>A0A2P8FHD5_9RHOB</name>
<dbReference type="Pfam" id="PF13392">
    <property type="entry name" value="HNH_3"/>
    <property type="match status" value="1"/>
</dbReference>
<evidence type="ECO:0000313" key="2">
    <source>
        <dbReference type="EMBL" id="PSL21105.1"/>
    </source>
</evidence>
<keyword evidence="2" id="KW-0255">Endonuclease</keyword>
<feature type="domain" description="HNH nuclease" evidence="1">
    <location>
        <begin position="5"/>
        <end position="31"/>
    </location>
</feature>
<evidence type="ECO:0000313" key="3">
    <source>
        <dbReference type="Proteomes" id="UP000240418"/>
    </source>
</evidence>
<dbReference type="InterPro" id="IPR044925">
    <property type="entry name" value="His-Me_finger_sf"/>
</dbReference>
<proteinExistence type="predicted"/>
<keyword evidence="3" id="KW-1185">Reference proteome</keyword>
<keyword evidence="2" id="KW-0378">Hydrolase</keyword>
<dbReference type="AlphaFoldDB" id="A0A2P8FHD5"/>
<comment type="caution">
    <text evidence="2">The sequence shown here is derived from an EMBL/GenBank/DDBJ whole genome shotgun (WGS) entry which is preliminary data.</text>
</comment>
<dbReference type="Gene3D" id="3.90.75.20">
    <property type="match status" value="1"/>
</dbReference>
<protein>
    <submittedName>
        <fullName evidence="2">HNH endonuclease</fullName>
    </submittedName>
</protein>
<dbReference type="InterPro" id="IPR003615">
    <property type="entry name" value="HNH_nuc"/>
</dbReference>
<accession>A0A2P8FHD5</accession>
<dbReference type="Proteomes" id="UP000240418">
    <property type="component" value="Unassembled WGS sequence"/>
</dbReference>
<evidence type="ECO:0000259" key="1">
    <source>
        <dbReference type="Pfam" id="PF13392"/>
    </source>
</evidence>
<gene>
    <name evidence="2" type="ORF">CLV88_102225</name>
</gene>
<dbReference type="GO" id="GO:0004519">
    <property type="term" value="F:endonuclease activity"/>
    <property type="evidence" value="ECO:0007669"/>
    <property type="project" value="UniProtKB-KW"/>
</dbReference>